<keyword evidence="1" id="KW-0472">Membrane</keyword>
<name>X1QQH5_9ZZZZ</name>
<comment type="caution">
    <text evidence="2">The sequence shown here is derived from an EMBL/GenBank/DDBJ whole genome shotgun (WGS) entry which is preliminary data.</text>
</comment>
<evidence type="ECO:0008006" key="3">
    <source>
        <dbReference type="Google" id="ProtNLM"/>
    </source>
</evidence>
<feature type="transmembrane region" description="Helical" evidence="1">
    <location>
        <begin position="16"/>
        <end position="35"/>
    </location>
</feature>
<dbReference type="PANTHER" id="PTHR43221:SF2">
    <property type="entry name" value="PROTEASE HTPX HOMOLOG"/>
    <property type="match status" value="1"/>
</dbReference>
<dbReference type="EMBL" id="BARV01040779">
    <property type="protein sequence ID" value="GAI57041.1"/>
    <property type="molecule type" value="Genomic_DNA"/>
</dbReference>
<keyword evidence="1" id="KW-1133">Transmembrane helix</keyword>
<protein>
    <recommendedName>
        <fullName evidence="3">Peptidase M48 domain-containing protein</fullName>
    </recommendedName>
</protein>
<accession>X1QQH5</accession>
<gene>
    <name evidence="2" type="ORF">S06H3_62008</name>
</gene>
<dbReference type="AlphaFoldDB" id="X1QQH5"/>
<reference evidence="2" key="1">
    <citation type="journal article" date="2014" name="Front. Microbiol.">
        <title>High frequency of phylogenetically diverse reductive dehalogenase-homologous genes in deep subseafloor sedimentary metagenomes.</title>
        <authorList>
            <person name="Kawai M."/>
            <person name="Futagami T."/>
            <person name="Toyoda A."/>
            <person name="Takaki Y."/>
            <person name="Nishi S."/>
            <person name="Hori S."/>
            <person name="Arai W."/>
            <person name="Tsubouchi T."/>
            <person name="Morono Y."/>
            <person name="Uchiyama I."/>
            <person name="Ito T."/>
            <person name="Fujiyama A."/>
            <person name="Inagaki F."/>
            <person name="Takami H."/>
        </authorList>
    </citation>
    <scope>NUCLEOTIDE SEQUENCE</scope>
    <source>
        <strain evidence="2">Expedition CK06-06</strain>
    </source>
</reference>
<evidence type="ECO:0000256" key="1">
    <source>
        <dbReference type="SAM" id="Phobius"/>
    </source>
</evidence>
<dbReference type="InterPro" id="IPR050083">
    <property type="entry name" value="HtpX_protease"/>
</dbReference>
<feature type="transmembrane region" description="Helical" evidence="1">
    <location>
        <begin position="41"/>
        <end position="60"/>
    </location>
</feature>
<evidence type="ECO:0000313" key="2">
    <source>
        <dbReference type="EMBL" id="GAI57041.1"/>
    </source>
</evidence>
<dbReference type="PANTHER" id="PTHR43221">
    <property type="entry name" value="PROTEASE HTPX"/>
    <property type="match status" value="1"/>
</dbReference>
<feature type="non-terminal residue" evidence="2">
    <location>
        <position position="112"/>
    </location>
</feature>
<dbReference type="Gene3D" id="3.30.2010.10">
    <property type="entry name" value="Metalloproteases ('zincins'), catalytic domain"/>
    <property type="match status" value="1"/>
</dbReference>
<sequence length="112" mass="13038">MPTLYTHAESNTRKTWFYLACFLILIIALGWLISYFLGSYIILWLAVIYSILMSFFSYWYSDKIVLAMSRAKPIEKKDNPELYRLVENLCITAGLPLPKIYIINESQPNAFA</sequence>
<keyword evidence="1" id="KW-0812">Transmembrane</keyword>
<organism evidence="2">
    <name type="scientific">marine sediment metagenome</name>
    <dbReference type="NCBI Taxonomy" id="412755"/>
    <lineage>
        <taxon>unclassified sequences</taxon>
        <taxon>metagenomes</taxon>
        <taxon>ecological metagenomes</taxon>
    </lineage>
</organism>
<proteinExistence type="predicted"/>